<evidence type="ECO:0000313" key="2">
    <source>
        <dbReference type="Proteomes" id="UP001148629"/>
    </source>
</evidence>
<proteinExistence type="predicted"/>
<sequence length="384" mass="43848">MDCISLADLSAEILLSICGYFCLHCQDEYSEAWDTRPLCYQRRREEQKRGAKSWYSLNRHALFSLSLASKRLRNIAQPILYHEFVLGYDDSWRTDFYSWNGRLASFMRSVTRNPDLASLVKVVHIDTLLLKSQTNEENGAVIQETASSLGIDLPSAWRRRVEKVYHVTKWGWPSAYQLFSLSKPDGKGDLDDKEQWNLAIEFHRGDQLGPSWMNGEIVAMLVAQLPNLDRLSLAGSPDCWPRRGFPDTALPALNISTLGLKTLDLGVRADALIQVATGLETLNLHQYEFWPDFPQMPNLKTLRITEGRFSAYNMKALLSACTGGLRCFEYEAAADTPRPPGPDDNHFNLSEAILHLQMHKHTLQTVHLDVRRQKKFNQHDRTGR</sequence>
<accession>A0ACC1SQD6</accession>
<organism evidence="1 2">
    <name type="scientific">Fusarium decemcellulare</name>
    <dbReference type="NCBI Taxonomy" id="57161"/>
    <lineage>
        <taxon>Eukaryota</taxon>
        <taxon>Fungi</taxon>
        <taxon>Dikarya</taxon>
        <taxon>Ascomycota</taxon>
        <taxon>Pezizomycotina</taxon>
        <taxon>Sordariomycetes</taxon>
        <taxon>Hypocreomycetidae</taxon>
        <taxon>Hypocreales</taxon>
        <taxon>Nectriaceae</taxon>
        <taxon>Fusarium</taxon>
        <taxon>Fusarium decemcellulare species complex</taxon>
    </lineage>
</organism>
<dbReference type="EMBL" id="JANRMS010000204">
    <property type="protein sequence ID" value="KAJ3544251.1"/>
    <property type="molecule type" value="Genomic_DNA"/>
</dbReference>
<reference evidence="1" key="1">
    <citation type="submission" date="2022-08" db="EMBL/GenBank/DDBJ databases">
        <title>Genome Sequence of Fusarium decemcellulare.</title>
        <authorList>
            <person name="Buettner E."/>
        </authorList>
    </citation>
    <scope>NUCLEOTIDE SEQUENCE</scope>
    <source>
        <strain evidence="1">Babe19</strain>
    </source>
</reference>
<comment type="caution">
    <text evidence="1">The sequence shown here is derived from an EMBL/GenBank/DDBJ whole genome shotgun (WGS) entry which is preliminary data.</text>
</comment>
<dbReference type="Proteomes" id="UP001148629">
    <property type="component" value="Unassembled WGS sequence"/>
</dbReference>
<gene>
    <name evidence="1" type="ORF">NM208_g3158</name>
</gene>
<name>A0ACC1SQD6_9HYPO</name>
<protein>
    <submittedName>
        <fullName evidence="1">Uncharacterized protein</fullName>
    </submittedName>
</protein>
<evidence type="ECO:0000313" key="1">
    <source>
        <dbReference type="EMBL" id="KAJ3544251.1"/>
    </source>
</evidence>
<keyword evidence="2" id="KW-1185">Reference proteome</keyword>